<reference evidence="1" key="1">
    <citation type="submission" date="2014-09" db="EMBL/GenBank/DDBJ databases">
        <authorList>
            <person name="Magalhaes I.L.F."/>
            <person name="Oliveira U."/>
            <person name="Santos F.R."/>
            <person name="Vidigal T.H.D.A."/>
            <person name="Brescovit A.D."/>
            <person name="Santos A.J."/>
        </authorList>
    </citation>
    <scope>NUCLEOTIDE SEQUENCE</scope>
    <source>
        <tissue evidence="1">Shoot tissue taken approximately 20 cm above the soil surface</tissue>
    </source>
</reference>
<name>A0A0A9ABW4_ARUDO</name>
<accession>A0A0A9ABW4</accession>
<dbReference type="EMBL" id="GBRH01250457">
    <property type="protein sequence ID" value="JAD47438.1"/>
    <property type="molecule type" value="Transcribed_RNA"/>
</dbReference>
<reference evidence="1" key="2">
    <citation type="journal article" date="2015" name="Data Brief">
        <title>Shoot transcriptome of the giant reed, Arundo donax.</title>
        <authorList>
            <person name="Barrero R.A."/>
            <person name="Guerrero F.D."/>
            <person name="Moolhuijzen P."/>
            <person name="Goolsby J.A."/>
            <person name="Tidwell J."/>
            <person name="Bellgard S.E."/>
            <person name="Bellgard M.I."/>
        </authorList>
    </citation>
    <scope>NUCLEOTIDE SEQUENCE</scope>
    <source>
        <tissue evidence="1">Shoot tissue taken approximately 20 cm above the soil surface</tissue>
    </source>
</reference>
<protein>
    <submittedName>
        <fullName evidence="1">Uncharacterized protein</fullName>
    </submittedName>
</protein>
<proteinExistence type="predicted"/>
<evidence type="ECO:0000313" key="1">
    <source>
        <dbReference type="EMBL" id="JAD47438.1"/>
    </source>
</evidence>
<dbReference type="AlphaFoldDB" id="A0A0A9ABW4"/>
<organism evidence="1">
    <name type="scientific">Arundo donax</name>
    <name type="common">Giant reed</name>
    <name type="synonym">Donax arundinaceus</name>
    <dbReference type="NCBI Taxonomy" id="35708"/>
    <lineage>
        <taxon>Eukaryota</taxon>
        <taxon>Viridiplantae</taxon>
        <taxon>Streptophyta</taxon>
        <taxon>Embryophyta</taxon>
        <taxon>Tracheophyta</taxon>
        <taxon>Spermatophyta</taxon>
        <taxon>Magnoliopsida</taxon>
        <taxon>Liliopsida</taxon>
        <taxon>Poales</taxon>
        <taxon>Poaceae</taxon>
        <taxon>PACMAD clade</taxon>
        <taxon>Arundinoideae</taxon>
        <taxon>Arundineae</taxon>
        <taxon>Arundo</taxon>
    </lineage>
</organism>
<sequence>MVYCFIYFCMCVLFRYM</sequence>